<dbReference type="GO" id="GO:0008270">
    <property type="term" value="F:zinc ion binding"/>
    <property type="evidence" value="ECO:0007669"/>
    <property type="project" value="UniProtKB-UniRule"/>
</dbReference>
<protein>
    <recommendedName>
        <fullName evidence="2 8">Thymidine kinase</fullName>
        <ecNumber evidence="2 8">2.7.1.21</ecNumber>
    </recommendedName>
</protein>
<dbReference type="PANTHER" id="PTHR11441:SF0">
    <property type="entry name" value="THYMIDINE KINASE, CYTOSOLIC"/>
    <property type="match status" value="1"/>
</dbReference>
<feature type="binding site" evidence="8">
    <location>
        <position position="181"/>
    </location>
    <ligand>
        <name>Zn(2+)</name>
        <dbReference type="ChEBI" id="CHEBI:29105"/>
    </ligand>
</feature>
<organism evidence="13 14">
    <name type="scientific">[Clostridium] polysaccharolyticum</name>
    <dbReference type="NCBI Taxonomy" id="29364"/>
    <lineage>
        <taxon>Bacteria</taxon>
        <taxon>Bacillati</taxon>
        <taxon>Bacillota</taxon>
        <taxon>Clostridia</taxon>
        <taxon>Lachnospirales</taxon>
        <taxon>Lachnospiraceae</taxon>
    </lineage>
</organism>
<name>A0A1H9YML0_9FIRM</name>
<keyword evidence="4 8" id="KW-0808">Transferase</keyword>
<dbReference type="InterPro" id="IPR001267">
    <property type="entry name" value="Thymidine_kinase"/>
</dbReference>
<keyword evidence="8" id="KW-0963">Cytoplasm</keyword>
<dbReference type="GO" id="GO:0005829">
    <property type="term" value="C:cytosol"/>
    <property type="evidence" value="ECO:0007669"/>
    <property type="project" value="TreeGrafter"/>
</dbReference>
<evidence type="ECO:0000256" key="8">
    <source>
        <dbReference type="HAMAP-Rule" id="MF_00124"/>
    </source>
</evidence>
<dbReference type="HAMAP" id="MF_00124">
    <property type="entry name" value="Thymidine_kinase"/>
    <property type="match status" value="1"/>
</dbReference>
<comment type="subcellular location">
    <subcellularLocation>
        <location evidence="8">Cytoplasm</location>
    </subcellularLocation>
</comment>
<dbReference type="Pfam" id="PF00265">
    <property type="entry name" value="TK"/>
    <property type="match status" value="1"/>
</dbReference>
<evidence type="ECO:0000256" key="9">
    <source>
        <dbReference type="PIRSR" id="PIRSR035805-1"/>
    </source>
</evidence>
<feature type="binding site" evidence="8">
    <location>
        <position position="178"/>
    </location>
    <ligand>
        <name>Zn(2+)</name>
        <dbReference type="ChEBI" id="CHEBI:29105"/>
    </ligand>
</feature>
<keyword evidence="5 8" id="KW-0547">Nucleotide-binding</keyword>
<dbReference type="STRING" id="29364.SAMN04487772_102105"/>
<keyword evidence="8" id="KW-0479">Metal-binding</keyword>
<sequence>MAKLYFYYGAMGSSKSANAMMVRYNYWERGQKALLVKSEVDVRNGVNTIRSRMGMEEECITLKDLIENYSEEELKQYECIIIDEAQFASEQQIDYLSDVVDNLNIPVMCYGLRCDFQNKFFEGSRRLMELADTIQEIKTVCWCGKKAICNMRYNEQGVAVKEGEQIVLGANDKYVSVCRKHFKEGNLGPLSSLHKQETEQK</sequence>
<comment type="similarity">
    <text evidence="1 8 12">Belongs to the thymidine kinase family.</text>
</comment>
<dbReference type="PROSITE" id="PS00603">
    <property type="entry name" value="TK_CELLULAR_TYPE"/>
    <property type="match status" value="1"/>
</dbReference>
<evidence type="ECO:0000313" key="14">
    <source>
        <dbReference type="Proteomes" id="UP000199800"/>
    </source>
</evidence>
<dbReference type="Gene3D" id="3.30.60.20">
    <property type="match status" value="1"/>
</dbReference>
<reference evidence="13 14" key="1">
    <citation type="submission" date="2016-10" db="EMBL/GenBank/DDBJ databases">
        <authorList>
            <person name="de Groot N.N."/>
        </authorList>
    </citation>
    <scope>NUCLEOTIDE SEQUENCE [LARGE SCALE GENOMIC DNA]</scope>
    <source>
        <strain evidence="13 14">DSM 1801</strain>
    </source>
</reference>
<dbReference type="EMBL" id="FOHN01000002">
    <property type="protein sequence ID" value="SES70360.1"/>
    <property type="molecule type" value="Genomic_DNA"/>
</dbReference>
<feature type="binding site" evidence="8">
    <location>
        <position position="141"/>
    </location>
    <ligand>
        <name>Zn(2+)</name>
        <dbReference type="ChEBI" id="CHEBI:29105"/>
    </ligand>
</feature>
<feature type="binding site" evidence="10">
    <location>
        <position position="174"/>
    </location>
    <ligand>
        <name>substrate</name>
    </ligand>
</feature>
<comment type="caution">
    <text evidence="8">Lacks conserved residue(s) required for the propagation of feature annotation.</text>
</comment>
<dbReference type="PANTHER" id="PTHR11441">
    <property type="entry name" value="THYMIDINE KINASE"/>
    <property type="match status" value="1"/>
</dbReference>
<dbReference type="NCBIfam" id="NF003300">
    <property type="entry name" value="PRK04296.1-5"/>
    <property type="match status" value="1"/>
</dbReference>
<keyword evidence="14" id="KW-1185">Reference proteome</keyword>
<keyword evidence="6 8" id="KW-0418">Kinase</keyword>
<accession>A0A1H9YML0</accession>
<dbReference type="PIRSF" id="PIRSF035805">
    <property type="entry name" value="TK_cell"/>
    <property type="match status" value="1"/>
</dbReference>
<dbReference type="OrthoDB" id="9781579at2"/>
<comment type="catalytic activity">
    <reaction evidence="8 11">
        <text>thymidine + ATP = dTMP + ADP + H(+)</text>
        <dbReference type="Rhea" id="RHEA:19129"/>
        <dbReference type="ChEBI" id="CHEBI:15378"/>
        <dbReference type="ChEBI" id="CHEBI:17748"/>
        <dbReference type="ChEBI" id="CHEBI:30616"/>
        <dbReference type="ChEBI" id="CHEBI:63528"/>
        <dbReference type="ChEBI" id="CHEBI:456216"/>
        <dbReference type="EC" id="2.7.1.21"/>
    </reaction>
</comment>
<dbReference type="GO" id="GO:0046104">
    <property type="term" value="P:thymidine metabolic process"/>
    <property type="evidence" value="ECO:0007669"/>
    <property type="project" value="TreeGrafter"/>
</dbReference>
<dbReference type="EC" id="2.7.1.21" evidence="2 8"/>
<evidence type="ECO:0000256" key="11">
    <source>
        <dbReference type="RuleBase" id="RU000544"/>
    </source>
</evidence>
<proteinExistence type="inferred from homology"/>
<evidence type="ECO:0000256" key="5">
    <source>
        <dbReference type="ARBA" id="ARBA00022741"/>
    </source>
</evidence>
<dbReference type="InterPro" id="IPR020633">
    <property type="entry name" value="Thymidine_kinase_CS"/>
</dbReference>
<dbReference type="SUPFAM" id="SSF57716">
    <property type="entry name" value="Glucocorticoid receptor-like (DNA-binding domain)"/>
    <property type="match status" value="1"/>
</dbReference>
<dbReference type="AlphaFoldDB" id="A0A1H9YML0"/>
<feature type="active site" description="Proton acceptor" evidence="8 9">
    <location>
        <position position="84"/>
    </location>
</feature>
<keyword evidence="3 8" id="KW-0237">DNA synthesis</keyword>
<evidence type="ECO:0000256" key="1">
    <source>
        <dbReference type="ARBA" id="ARBA00007587"/>
    </source>
</evidence>
<keyword evidence="8" id="KW-0862">Zinc</keyword>
<feature type="binding site" evidence="8">
    <location>
        <begin position="83"/>
        <end position="86"/>
    </location>
    <ligand>
        <name>ATP</name>
        <dbReference type="ChEBI" id="CHEBI:30616"/>
    </ligand>
</feature>
<evidence type="ECO:0000256" key="10">
    <source>
        <dbReference type="PIRSR" id="PIRSR035805-2"/>
    </source>
</evidence>
<dbReference type="Gene3D" id="3.40.50.300">
    <property type="entry name" value="P-loop containing nucleotide triphosphate hydrolases"/>
    <property type="match status" value="1"/>
</dbReference>
<dbReference type="GO" id="GO:0004797">
    <property type="term" value="F:thymidine kinase activity"/>
    <property type="evidence" value="ECO:0007669"/>
    <property type="project" value="UniProtKB-UniRule"/>
</dbReference>
<dbReference type="RefSeq" id="WP_092475548.1">
    <property type="nucleotide sequence ID" value="NZ_FOHN01000002.1"/>
</dbReference>
<evidence type="ECO:0000256" key="7">
    <source>
        <dbReference type="ARBA" id="ARBA00022840"/>
    </source>
</evidence>
<comment type="subunit">
    <text evidence="8">Homotetramer.</text>
</comment>
<evidence type="ECO:0000313" key="13">
    <source>
        <dbReference type="EMBL" id="SES70360.1"/>
    </source>
</evidence>
<feature type="binding site" evidence="10">
    <location>
        <begin position="166"/>
        <end position="169"/>
    </location>
    <ligand>
        <name>substrate</name>
    </ligand>
</feature>
<evidence type="ECO:0000256" key="4">
    <source>
        <dbReference type="ARBA" id="ARBA00022679"/>
    </source>
</evidence>
<feature type="binding site" evidence="8">
    <location>
        <position position="143"/>
    </location>
    <ligand>
        <name>Zn(2+)</name>
        <dbReference type="ChEBI" id="CHEBI:29105"/>
    </ligand>
</feature>
<evidence type="ECO:0000256" key="12">
    <source>
        <dbReference type="RuleBase" id="RU004165"/>
    </source>
</evidence>
<dbReference type="SUPFAM" id="SSF52540">
    <property type="entry name" value="P-loop containing nucleoside triphosphate hydrolases"/>
    <property type="match status" value="1"/>
</dbReference>
<evidence type="ECO:0000256" key="3">
    <source>
        <dbReference type="ARBA" id="ARBA00022634"/>
    </source>
</evidence>
<dbReference type="InterPro" id="IPR027417">
    <property type="entry name" value="P-loop_NTPase"/>
</dbReference>
<dbReference type="GO" id="GO:0071897">
    <property type="term" value="P:DNA biosynthetic process"/>
    <property type="evidence" value="ECO:0007669"/>
    <property type="project" value="UniProtKB-KW"/>
</dbReference>
<evidence type="ECO:0000256" key="2">
    <source>
        <dbReference type="ARBA" id="ARBA00012118"/>
    </source>
</evidence>
<keyword evidence="7 8" id="KW-0067">ATP-binding</keyword>
<dbReference type="Proteomes" id="UP000199800">
    <property type="component" value="Unassembled WGS sequence"/>
</dbReference>
<evidence type="ECO:0000256" key="6">
    <source>
        <dbReference type="ARBA" id="ARBA00022777"/>
    </source>
</evidence>
<gene>
    <name evidence="8" type="primary">tdk</name>
    <name evidence="13" type="ORF">SAMN04487772_102105</name>
</gene>
<dbReference type="GO" id="GO:0005524">
    <property type="term" value="F:ATP binding"/>
    <property type="evidence" value="ECO:0007669"/>
    <property type="project" value="UniProtKB-UniRule"/>
</dbReference>